<proteinExistence type="predicted"/>
<sequence length="108" mass="12018">MRITNFSIRRSVFPIVAMILFLLISLLNIPLKLIPPIEPPIEAVVTSYPETSPREVADKVSKPLESSLATLPGLNNISSISMEGSPMIILEFSWVTSMDDIKYQLTET</sequence>
<evidence type="ECO:0000313" key="2">
    <source>
        <dbReference type="EMBL" id="SDZ02996.1"/>
    </source>
</evidence>
<dbReference type="PANTHER" id="PTHR32063">
    <property type="match status" value="1"/>
</dbReference>
<keyword evidence="1" id="KW-0812">Transmembrane</keyword>
<accession>A0A1H3PPN8</accession>
<keyword evidence="1" id="KW-1133">Transmembrane helix</keyword>
<dbReference type="SUPFAM" id="SSF82693">
    <property type="entry name" value="Multidrug efflux transporter AcrB pore domain, PN1, PN2, PC1 and PC2 subdomains"/>
    <property type="match status" value="1"/>
</dbReference>
<dbReference type="PANTHER" id="PTHR32063:SF0">
    <property type="entry name" value="SWARMING MOTILITY PROTEIN SWRC"/>
    <property type="match status" value="1"/>
</dbReference>
<protein>
    <submittedName>
        <fullName evidence="2">Hydrophobic/amphiphilic exporter-1, HAE1 family</fullName>
    </submittedName>
</protein>
<evidence type="ECO:0000313" key="3">
    <source>
        <dbReference type="Proteomes" id="UP000198935"/>
    </source>
</evidence>
<dbReference type="STRING" id="1503961.SAMN05421736_105144"/>
<reference evidence="3" key="1">
    <citation type="submission" date="2016-10" db="EMBL/GenBank/DDBJ databases">
        <authorList>
            <person name="Varghese N."/>
            <person name="Submissions S."/>
        </authorList>
    </citation>
    <scope>NUCLEOTIDE SEQUENCE [LARGE SCALE GENOMIC DNA]</scope>
    <source>
        <strain evidence="3">SP</strain>
    </source>
</reference>
<keyword evidence="3" id="KW-1185">Reference proteome</keyword>
<dbReference type="InterPro" id="IPR001036">
    <property type="entry name" value="Acrflvin-R"/>
</dbReference>
<dbReference type="Proteomes" id="UP000198935">
    <property type="component" value="Unassembled WGS sequence"/>
</dbReference>
<dbReference type="GO" id="GO:0005886">
    <property type="term" value="C:plasma membrane"/>
    <property type="evidence" value="ECO:0007669"/>
    <property type="project" value="TreeGrafter"/>
</dbReference>
<evidence type="ECO:0000256" key="1">
    <source>
        <dbReference type="SAM" id="Phobius"/>
    </source>
</evidence>
<organism evidence="2 3">
    <name type="scientific">Evansella caseinilytica</name>
    <dbReference type="NCBI Taxonomy" id="1503961"/>
    <lineage>
        <taxon>Bacteria</taxon>
        <taxon>Bacillati</taxon>
        <taxon>Bacillota</taxon>
        <taxon>Bacilli</taxon>
        <taxon>Bacillales</taxon>
        <taxon>Bacillaceae</taxon>
        <taxon>Evansella</taxon>
    </lineage>
</organism>
<dbReference type="Gene3D" id="3.30.70.1430">
    <property type="entry name" value="Multidrug efflux transporter AcrB pore domain"/>
    <property type="match status" value="1"/>
</dbReference>
<dbReference type="GO" id="GO:0042910">
    <property type="term" value="F:xenobiotic transmembrane transporter activity"/>
    <property type="evidence" value="ECO:0007669"/>
    <property type="project" value="TreeGrafter"/>
</dbReference>
<dbReference type="OrthoDB" id="9757876at2"/>
<feature type="transmembrane region" description="Helical" evidence="1">
    <location>
        <begin position="12"/>
        <end position="31"/>
    </location>
</feature>
<dbReference type="Gene3D" id="1.20.1640.10">
    <property type="entry name" value="Multidrug efflux transporter AcrB transmembrane domain"/>
    <property type="match status" value="1"/>
</dbReference>
<dbReference type="Pfam" id="PF00873">
    <property type="entry name" value="ACR_tran"/>
    <property type="match status" value="1"/>
</dbReference>
<keyword evidence="1" id="KW-0472">Membrane</keyword>
<dbReference type="EMBL" id="FNPI01000005">
    <property type="protein sequence ID" value="SDZ02996.1"/>
    <property type="molecule type" value="Genomic_DNA"/>
</dbReference>
<gene>
    <name evidence="2" type="ORF">SAMN05421736_105144</name>
</gene>
<name>A0A1H3PPN8_9BACI</name>
<dbReference type="AlphaFoldDB" id="A0A1H3PPN8"/>